<feature type="transmembrane region" description="Helical" evidence="1">
    <location>
        <begin position="138"/>
        <end position="161"/>
    </location>
</feature>
<dbReference type="InterPro" id="IPR007441">
    <property type="entry name" value="EutH"/>
</dbReference>
<protein>
    <submittedName>
        <fullName evidence="2">Ethanolamine utilization protein EutH</fullName>
    </submittedName>
</protein>
<dbReference type="Pfam" id="PF04346">
    <property type="entry name" value="EutH"/>
    <property type="match status" value="1"/>
</dbReference>
<keyword evidence="1" id="KW-1133">Transmembrane helix</keyword>
<gene>
    <name evidence="2" type="primary">eutH</name>
    <name evidence="2" type="ORF">H9L42_01505</name>
</gene>
<dbReference type="AlphaFoldDB" id="A0A923NHG8"/>
<feature type="transmembrane region" description="Helical" evidence="1">
    <location>
        <begin position="36"/>
        <end position="55"/>
    </location>
</feature>
<keyword evidence="3" id="KW-1185">Reference proteome</keyword>
<evidence type="ECO:0000256" key="1">
    <source>
        <dbReference type="SAM" id="Phobius"/>
    </source>
</evidence>
<evidence type="ECO:0000313" key="3">
    <source>
        <dbReference type="Proteomes" id="UP000602647"/>
    </source>
</evidence>
<dbReference type="PANTHER" id="PTHR40089">
    <property type="entry name" value="ETHANOLAMINE UTILIZATION PROTEIN EUTH"/>
    <property type="match status" value="1"/>
</dbReference>
<evidence type="ECO:0000313" key="2">
    <source>
        <dbReference type="EMBL" id="MBC6678504.1"/>
    </source>
</evidence>
<feature type="transmembrane region" description="Helical" evidence="1">
    <location>
        <begin position="338"/>
        <end position="357"/>
    </location>
</feature>
<accession>A0A923NHG8</accession>
<feature type="transmembrane region" description="Helical" evidence="1">
    <location>
        <begin position="363"/>
        <end position="387"/>
    </location>
</feature>
<dbReference type="GO" id="GO:0005886">
    <property type="term" value="C:plasma membrane"/>
    <property type="evidence" value="ECO:0007669"/>
    <property type="project" value="TreeGrafter"/>
</dbReference>
<feature type="transmembrane region" description="Helical" evidence="1">
    <location>
        <begin position="106"/>
        <end position="131"/>
    </location>
</feature>
<sequence>MVLLGQIIIWIIMACAVVGVIGAIRDEKSGIGKEFMTAFHQLGIIFIPFAGMLASMPYIEKFVVFVFGGLFEKIGADISIAGALIMAPDMGGYQITESLASSPETWVIALFVSYCSGPIICYSIPMGFSIIDKRDHKFFGLGIMAGILSIPFAVMAMTLLVKFTGTPVRETISNTASSDFNLIYSWGQIWINMLPILVFCLILALLLRFFIDLMVKAFLVFGRFLDIAIKIVLVLSIIEYFTGIFSKLFSWWEFAPIIADAEDQFRALENAGYIALMLAGAYPMIYLIDKFFGKALQKLGAKCGFTEHGSIGIFATCAEQIAMFGIVKKMIPEDKVKVVALSVCGSWLLGAHISITANFQPSLLAIILIGKIIGGIIAVFFALWLGVPMARKLEAKDRENGVIGKEEYLEEEAVLEERRKRRQKGGNNNAAV</sequence>
<feature type="transmembrane region" description="Helical" evidence="1">
    <location>
        <begin position="271"/>
        <end position="288"/>
    </location>
</feature>
<organism evidence="2 3">
    <name type="scientific">Zhenpiania hominis</name>
    <dbReference type="NCBI Taxonomy" id="2763644"/>
    <lineage>
        <taxon>Bacteria</taxon>
        <taxon>Bacillati</taxon>
        <taxon>Bacillota</taxon>
        <taxon>Clostridia</taxon>
        <taxon>Peptostreptococcales</taxon>
        <taxon>Anaerovoracaceae</taxon>
        <taxon>Zhenpiania</taxon>
    </lineage>
</organism>
<feature type="transmembrane region" description="Helical" evidence="1">
    <location>
        <begin position="62"/>
        <end position="86"/>
    </location>
</feature>
<feature type="transmembrane region" description="Helical" evidence="1">
    <location>
        <begin position="189"/>
        <end position="211"/>
    </location>
</feature>
<comment type="caution">
    <text evidence="2">The sequence shown here is derived from an EMBL/GenBank/DDBJ whole genome shotgun (WGS) entry which is preliminary data.</text>
</comment>
<dbReference type="EMBL" id="JACRYT010000001">
    <property type="protein sequence ID" value="MBC6678504.1"/>
    <property type="molecule type" value="Genomic_DNA"/>
</dbReference>
<dbReference type="Proteomes" id="UP000602647">
    <property type="component" value="Unassembled WGS sequence"/>
</dbReference>
<keyword evidence="1" id="KW-0812">Transmembrane</keyword>
<dbReference type="PIRSF" id="PIRSF019466">
    <property type="entry name" value="EutH"/>
    <property type="match status" value="1"/>
</dbReference>
<dbReference type="PANTHER" id="PTHR40089:SF1">
    <property type="entry name" value="ETHANOLAMINE PERMEASE EUTH-RELATED"/>
    <property type="match status" value="1"/>
</dbReference>
<proteinExistence type="predicted"/>
<feature type="transmembrane region" description="Helical" evidence="1">
    <location>
        <begin position="7"/>
        <end position="24"/>
    </location>
</feature>
<keyword evidence="1" id="KW-0472">Membrane</keyword>
<dbReference type="GO" id="GO:0034228">
    <property type="term" value="F:ethanolamine transmembrane transporter activity"/>
    <property type="evidence" value="ECO:0007669"/>
    <property type="project" value="InterPro"/>
</dbReference>
<name>A0A923NHG8_9FIRM</name>
<reference evidence="2" key="1">
    <citation type="submission" date="2020-08" db="EMBL/GenBank/DDBJ databases">
        <title>Genome public.</title>
        <authorList>
            <person name="Liu C."/>
            <person name="Sun Q."/>
        </authorList>
    </citation>
    <scope>NUCLEOTIDE SEQUENCE</scope>
    <source>
        <strain evidence="2">BX12</strain>
    </source>
</reference>
<feature type="transmembrane region" description="Helical" evidence="1">
    <location>
        <begin position="231"/>
        <end position="251"/>
    </location>
</feature>
<dbReference type="RefSeq" id="WP_187301679.1">
    <property type="nucleotide sequence ID" value="NZ_JACRYT010000001.1"/>
</dbReference>